<feature type="binding site" evidence="3">
    <location>
        <begin position="637"/>
        <end position="644"/>
    </location>
    <ligand>
        <name>ATP</name>
        <dbReference type="ChEBI" id="CHEBI:30616"/>
    </ligand>
</feature>
<evidence type="ECO:0000256" key="3">
    <source>
        <dbReference type="PROSITE-ProRule" id="PRU00289"/>
    </source>
</evidence>
<keyword evidence="1 3" id="KW-0547">Nucleotide-binding</keyword>
<keyword evidence="2 3" id="KW-0067">ATP-binding</keyword>
<evidence type="ECO:0000256" key="1">
    <source>
        <dbReference type="ARBA" id="ARBA00022741"/>
    </source>
</evidence>
<dbReference type="InterPro" id="IPR050206">
    <property type="entry name" value="FtsK/SpoIIIE/SftA"/>
</dbReference>
<organism evidence="5 6">
    <name type="scientific">Actinacidiphila bryophytorum</name>
    <dbReference type="NCBI Taxonomy" id="1436133"/>
    <lineage>
        <taxon>Bacteria</taxon>
        <taxon>Bacillati</taxon>
        <taxon>Actinomycetota</taxon>
        <taxon>Actinomycetes</taxon>
        <taxon>Kitasatosporales</taxon>
        <taxon>Streptomycetaceae</taxon>
        <taxon>Actinacidiphila</taxon>
    </lineage>
</organism>
<evidence type="ECO:0000313" key="5">
    <source>
        <dbReference type="EMBL" id="CAG7653189.1"/>
    </source>
</evidence>
<dbReference type="GO" id="GO:0005524">
    <property type="term" value="F:ATP binding"/>
    <property type="evidence" value="ECO:0007669"/>
    <property type="project" value="UniProtKB-UniRule"/>
</dbReference>
<dbReference type="RefSeq" id="WP_205047569.1">
    <property type="nucleotide sequence ID" value="NZ_CAJVAX010000020.1"/>
</dbReference>
<keyword evidence="6" id="KW-1185">Reference proteome</keyword>
<dbReference type="SUPFAM" id="SSF52540">
    <property type="entry name" value="P-loop containing nucleoside triphosphate hydrolases"/>
    <property type="match status" value="3"/>
</dbReference>
<dbReference type="InterPro" id="IPR027417">
    <property type="entry name" value="P-loop_NTPase"/>
</dbReference>
<comment type="caution">
    <text evidence="5">The sequence shown here is derived from an EMBL/GenBank/DDBJ whole genome shotgun (WGS) entry which is preliminary data.</text>
</comment>
<dbReference type="Proteomes" id="UP001153328">
    <property type="component" value="Unassembled WGS sequence"/>
</dbReference>
<feature type="binding site" evidence="3">
    <location>
        <begin position="968"/>
        <end position="975"/>
    </location>
    <ligand>
        <name>ATP</name>
        <dbReference type="ChEBI" id="CHEBI:30616"/>
    </ligand>
</feature>
<dbReference type="PROSITE" id="PS50901">
    <property type="entry name" value="FTSK"/>
    <property type="match status" value="2"/>
</dbReference>
<gene>
    <name evidence="5" type="ORF">SBRY_60072</name>
</gene>
<dbReference type="Gene3D" id="3.40.50.300">
    <property type="entry name" value="P-loop containing nucleotide triphosphate hydrolases"/>
    <property type="match status" value="3"/>
</dbReference>
<proteinExistence type="predicted"/>
<dbReference type="Pfam" id="PF01580">
    <property type="entry name" value="FtsK_SpoIIIE"/>
    <property type="match status" value="2"/>
</dbReference>
<accession>A0A9W4H5X5</accession>
<reference evidence="5" key="1">
    <citation type="submission" date="2021-06" db="EMBL/GenBank/DDBJ databases">
        <authorList>
            <person name="Arsene-Ploetze F."/>
        </authorList>
    </citation>
    <scope>NUCLEOTIDE SEQUENCE</scope>
    <source>
        <strain evidence="5">SBRY1</strain>
    </source>
</reference>
<name>A0A9W4H5X5_9ACTN</name>
<protein>
    <submittedName>
        <fullName evidence="5">DNA segregation ATPase FtsK/SpoIIIE, S-DNA-T family</fullName>
    </submittedName>
</protein>
<evidence type="ECO:0000259" key="4">
    <source>
        <dbReference type="PROSITE" id="PS50901"/>
    </source>
</evidence>
<dbReference type="InterPro" id="IPR003593">
    <property type="entry name" value="AAA+_ATPase"/>
</dbReference>
<evidence type="ECO:0000313" key="6">
    <source>
        <dbReference type="Proteomes" id="UP001153328"/>
    </source>
</evidence>
<feature type="domain" description="FtsK" evidence="4">
    <location>
        <begin position="619"/>
        <end position="811"/>
    </location>
</feature>
<dbReference type="EMBL" id="CAJVAX010000020">
    <property type="protein sequence ID" value="CAG7653189.1"/>
    <property type="molecule type" value="Genomic_DNA"/>
</dbReference>
<evidence type="ECO:0000256" key="2">
    <source>
        <dbReference type="ARBA" id="ARBA00022840"/>
    </source>
</evidence>
<dbReference type="PANTHER" id="PTHR22683:SF1">
    <property type="entry name" value="TYPE VII SECRETION SYSTEM PROTEIN ESSC"/>
    <property type="match status" value="1"/>
</dbReference>
<sequence>MPMRRLLTVVMPDGAEHDVELAAPESELMVGLAAHFADRWGVPQQDAEADTGEDTGFRRFGVLLHYPGSTAPMLFAGEDALPALMTLGESPLRDGVRVGLGGGLDEPAAGGNAVVEIVAGEGAGRRQPANLPPSPRVAFDDVALAELLDTRTGYPHWSFRLDGFPARRDDGWPAGALLEAGGRCLRWRPRSQAVPAQLPEGEGGTLLFARPPRHTPAPLSAGFGYAAPVRWWYGTAAMNERARKARVTRRGRIATEIAATVPSAWWGRQVADAELAGKTVHNVAQELARAYPAAPEVRDIALLRDDRLWERRRTDQDFLALRCGLRTSADDRGDSVELGADSCPAVVSLPTRGVVGVVGAGHRPRRLAGWLALQAAVHHSPQDVVLRVLTDAAGAADWRWLRWLPRSSSALDDGGAPRVYADPTSVARQIGALLQLLADRRSAVEAKAAASPLAGVLTDMRLVDALLVEVADRTPHVPAVVLVLDGVRRLRTLPGVGRLLQEGPAVGVYVVCLGEEVRHLPAGCDWLLDTGAEGGPRVVEDGVPYPLVPDLPDKDFFEEPARALAPLRDADTVQRALDLADRPLAELLGLERPDDALPIAARWAAVPRSTTAVVGQADALPFELDLRTHGPHALVAGAAGSGRREFLCSWIASLAVANRPDEMLFVLVDYKGGALFDPVADLPHVTSLVVDLDTRQAERILGRLQAALRSREAQIGTYKARDIDEYQDMRDRGRDLPPLPRLVFVIAEYAALALEIPALVAGLINLAQRGRSLGVHLVLATQRPVGPLTADIRSATNLRVALRVGSAEESAAVIDAPDAAAIPGSNPGRAFLRTGAEELREFQAAMPVGTGRHRPADRTVTTTDLDDQTFLPAAPAAGPLVAISGQSDLGLLVSAVRSAAQIAQVPTVPGPLPEQLPMVVTLSELPPPAGEVRDLAPVAYGVAELADEPGRLPVLFDPLAGGPLAAVGAPRSGRSQFLRTLAAALAVRHSSADVHLFCIDCGTGALQALSRLPHCGAVVTRGRPDHMARLVSRLTAALYSRQQLFAEGGFGDIAAQRQAVPQERRLPYLVLLLDQWEAFGDFAERDGGRMRDDLGLLMAEGARAGIRVVMTGDEPGSFRPTGTVDPDLLVLDQRSAAAYRDLGVEAPHGRLEPGRALRAFSSVELQIALLDGEPTSRGQSDALDRLAQELRTRDAHIPHPQRPFTIDDAPRAAESFHVGPGKGRPVGREDVLAWLRDRHATGASAALLGPRRAGKTWVLEELSRRLAAEGGHREVHRLVVPPAQSPVDDPDVLAGILDRGVREAAGPAEALLDKAASSAAGAGPAYLLDEVGRLADYGPAAVSWLRDLGQAGAWLLYTGTEKDWRTVVRWALTAPGSSFGNDVNARLLGPLDRDAALDFLSGTAANLGVALGRDTTASDIVATVGSWPFYLQVAGDAVVRAVQGNDLSPLSGPGAVRALTERRLLDEWTLHFQSRWAEIGPAGRAALLTAPGTMPLDASPAQREDLREVGLLRPGEEWLSDPPLLDWIARNEISLRDGESGELSA</sequence>
<dbReference type="InterPro" id="IPR002543">
    <property type="entry name" value="FtsK_dom"/>
</dbReference>
<dbReference type="GO" id="GO:0003677">
    <property type="term" value="F:DNA binding"/>
    <property type="evidence" value="ECO:0007669"/>
    <property type="project" value="InterPro"/>
</dbReference>
<dbReference type="PANTHER" id="PTHR22683">
    <property type="entry name" value="SPORULATION PROTEIN RELATED"/>
    <property type="match status" value="1"/>
</dbReference>
<feature type="domain" description="FtsK" evidence="4">
    <location>
        <begin position="951"/>
        <end position="1146"/>
    </location>
</feature>
<dbReference type="SMART" id="SM00382">
    <property type="entry name" value="AAA"/>
    <property type="match status" value="2"/>
</dbReference>